<dbReference type="RefSeq" id="WP_060680885.1">
    <property type="nucleotide sequence ID" value="NZ_CP017962.1"/>
</dbReference>
<dbReference type="GO" id="GO:0006053">
    <property type="term" value="P:N-acetylmannosamine catabolic process"/>
    <property type="evidence" value="ECO:0007669"/>
    <property type="project" value="TreeGrafter"/>
</dbReference>
<evidence type="ECO:0000256" key="1">
    <source>
        <dbReference type="ARBA" id="ARBA00000056"/>
    </source>
</evidence>
<reference evidence="8 10" key="1">
    <citation type="submission" date="2016-11" db="EMBL/GenBank/DDBJ databases">
        <title>Complete genome sequencing of Virgibacillus halodenitrificans PDB-F2.</title>
        <authorList>
            <person name="Sun Z."/>
            <person name="Zhou Y."/>
            <person name="Li H."/>
        </authorList>
    </citation>
    <scope>NUCLEOTIDE SEQUENCE [LARGE SCALE GENOMIC DNA]</scope>
    <source>
        <strain evidence="8 10">PDB-F2</strain>
    </source>
</reference>
<dbReference type="EMBL" id="JACWEZ010000001">
    <property type="protein sequence ID" value="MBD1221038.1"/>
    <property type="molecule type" value="Genomic_DNA"/>
</dbReference>
<keyword evidence="11" id="KW-1185">Reference proteome</keyword>
<evidence type="ECO:0000256" key="4">
    <source>
        <dbReference type="ARBA" id="ARBA00007439"/>
    </source>
</evidence>
<evidence type="ECO:0000313" key="11">
    <source>
        <dbReference type="Proteomes" id="UP000621631"/>
    </source>
</evidence>
<evidence type="ECO:0000256" key="6">
    <source>
        <dbReference type="ARBA" id="ARBA00023277"/>
    </source>
</evidence>
<dbReference type="EMBL" id="CP017962">
    <property type="protein sequence ID" value="APC49395.1"/>
    <property type="molecule type" value="Genomic_DNA"/>
</dbReference>
<comment type="similarity">
    <text evidence="4 7">Belongs to the NanE family.</text>
</comment>
<sequence>MEILEKVKNQLIVSCQALEDEPLHSDFIMSKMALAAKLGGAAGIRANTVKDIKAIKQEVELPIIAIIKKDYPNNDVFITPTIEEIDELYQEGADIIAFDGTDRERPDGKDFKEFFTEVREKYPNQLFMADVSTLKEGVMAAEAGVDIVAATLAGYTPYSKGTKPVELVRQLVEHVDVPVIAEGNFDTPEKAKMALDVGAHAVVVGSAITRPKCITEKFVQAIKGRDE</sequence>
<comment type="function">
    <text evidence="2 7">Converts N-acetylmannosamine-6-phosphate (ManNAc-6-P) to N-acetylglucosamine-6-phosphate (GlcNAc-6-P).</text>
</comment>
<evidence type="ECO:0000313" key="10">
    <source>
        <dbReference type="Proteomes" id="UP000182945"/>
    </source>
</evidence>
<reference evidence="9 11" key="2">
    <citation type="submission" date="2020-09" db="EMBL/GenBank/DDBJ databases">
        <title>Draft Genome Sequences of Oil-Oxidizing Bacteria Halomonas titanicae, Marinobacter lutaoensis, and Virgibacillus halodenitrificans Isolated from Highly Saline Environments.</title>
        <authorList>
            <person name="Grouzdev D.S."/>
            <person name="Sokolova D.S."/>
            <person name="Semenova E.M."/>
            <person name="Borzenkov I.A."/>
            <person name="Bidzhieva S.K."/>
            <person name="Poltaraus A.B."/>
            <person name="Nazina T.N."/>
        </authorList>
    </citation>
    <scope>NUCLEOTIDE SEQUENCE [LARGE SCALE GENOMIC DNA]</scope>
    <source>
        <strain evidence="9 11">VKM B-3472D</strain>
    </source>
</reference>
<dbReference type="CDD" id="cd04729">
    <property type="entry name" value="NanE"/>
    <property type="match status" value="1"/>
</dbReference>
<dbReference type="NCBIfam" id="NF002231">
    <property type="entry name" value="PRK01130.1"/>
    <property type="match status" value="1"/>
</dbReference>
<gene>
    <name evidence="7" type="primary">nanE</name>
    <name evidence="8" type="ORF">BME96_14865</name>
    <name evidence="9" type="ORF">IC602_00250</name>
</gene>
<dbReference type="KEGG" id="vhl:BME96_14865"/>
<dbReference type="InterPro" id="IPR011060">
    <property type="entry name" value="RibuloseP-bd_barrel"/>
</dbReference>
<dbReference type="Pfam" id="PF04131">
    <property type="entry name" value="NanE"/>
    <property type="match status" value="1"/>
</dbReference>
<dbReference type="GO" id="GO:0005829">
    <property type="term" value="C:cytosol"/>
    <property type="evidence" value="ECO:0007669"/>
    <property type="project" value="TreeGrafter"/>
</dbReference>
<dbReference type="GO" id="GO:0047465">
    <property type="term" value="F:N-acylglucosamine-6-phosphate 2-epimerase activity"/>
    <property type="evidence" value="ECO:0007669"/>
    <property type="project" value="UniProtKB-EC"/>
</dbReference>
<dbReference type="SUPFAM" id="SSF51366">
    <property type="entry name" value="Ribulose-phoshate binding barrel"/>
    <property type="match status" value="1"/>
</dbReference>
<organism evidence="8 10">
    <name type="scientific">Virgibacillus halodenitrificans</name>
    <name type="common">Bacillus halodenitrificans</name>
    <dbReference type="NCBI Taxonomy" id="1482"/>
    <lineage>
        <taxon>Bacteria</taxon>
        <taxon>Bacillati</taxon>
        <taxon>Bacillota</taxon>
        <taxon>Bacilli</taxon>
        <taxon>Bacillales</taxon>
        <taxon>Bacillaceae</taxon>
        <taxon>Virgibacillus</taxon>
    </lineage>
</organism>
<evidence type="ECO:0000256" key="5">
    <source>
        <dbReference type="ARBA" id="ARBA00023235"/>
    </source>
</evidence>
<dbReference type="Proteomes" id="UP000182945">
    <property type="component" value="Chromosome"/>
</dbReference>
<comment type="catalytic activity">
    <reaction evidence="1 7">
        <text>an N-acyl-D-glucosamine 6-phosphate = an N-acyl-D-mannosamine 6-phosphate</text>
        <dbReference type="Rhea" id="RHEA:23932"/>
        <dbReference type="ChEBI" id="CHEBI:57599"/>
        <dbReference type="ChEBI" id="CHEBI:57666"/>
        <dbReference type="EC" id="5.1.3.9"/>
    </reaction>
</comment>
<evidence type="ECO:0000256" key="2">
    <source>
        <dbReference type="ARBA" id="ARBA00002147"/>
    </source>
</evidence>
<dbReference type="InterPro" id="IPR013785">
    <property type="entry name" value="Aldolase_TIM"/>
</dbReference>
<keyword evidence="6 7" id="KW-0119">Carbohydrate metabolism</keyword>
<dbReference type="EC" id="5.1.3.9" evidence="7"/>
<evidence type="ECO:0000256" key="3">
    <source>
        <dbReference type="ARBA" id="ARBA00005081"/>
    </source>
</evidence>
<dbReference type="AlphaFoldDB" id="A0AAC9J1Y7"/>
<name>A0AAC9J1Y7_VIRHA</name>
<dbReference type="PANTHER" id="PTHR36204:SF1">
    <property type="entry name" value="N-ACETYLMANNOSAMINE-6-PHOSPHATE 2-EPIMERASE-RELATED"/>
    <property type="match status" value="1"/>
</dbReference>
<dbReference type="Gene3D" id="3.20.20.70">
    <property type="entry name" value="Aldolase class I"/>
    <property type="match status" value="1"/>
</dbReference>
<dbReference type="GO" id="GO:0019262">
    <property type="term" value="P:N-acetylneuraminate catabolic process"/>
    <property type="evidence" value="ECO:0007669"/>
    <property type="project" value="UniProtKB-UniRule"/>
</dbReference>
<dbReference type="FunFam" id="3.20.20.70:FF:000035">
    <property type="entry name" value="Putative N-acetylmannosamine-6-phosphate 2-epimerase"/>
    <property type="match status" value="1"/>
</dbReference>
<dbReference type="GO" id="GO:0005975">
    <property type="term" value="P:carbohydrate metabolic process"/>
    <property type="evidence" value="ECO:0007669"/>
    <property type="project" value="UniProtKB-UniRule"/>
</dbReference>
<dbReference type="HAMAP" id="MF_01235">
    <property type="entry name" value="ManNAc6P_epimer"/>
    <property type="match status" value="1"/>
</dbReference>
<protein>
    <recommendedName>
        <fullName evidence="7">Putative N-acetylmannosamine-6-phosphate 2-epimerase</fullName>
        <ecNumber evidence="7">5.1.3.9</ecNumber>
    </recommendedName>
    <alternativeName>
        <fullName evidence="7">ManNAc-6-P epimerase</fullName>
    </alternativeName>
</protein>
<dbReference type="GeneID" id="71515691"/>
<evidence type="ECO:0000256" key="7">
    <source>
        <dbReference type="HAMAP-Rule" id="MF_01235"/>
    </source>
</evidence>
<proteinExistence type="inferred from homology"/>
<dbReference type="Proteomes" id="UP000621631">
    <property type="component" value="Unassembled WGS sequence"/>
</dbReference>
<dbReference type="PANTHER" id="PTHR36204">
    <property type="entry name" value="N-ACETYLMANNOSAMINE-6-PHOSPHATE 2-EPIMERASE-RELATED"/>
    <property type="match status" value="1"/>
</dbReference>
<evidence type="ECO:0000313" key="8">
    <source>
        <dbReference type="EMBL" id="APC49395.1"/>
    </source>
</evidence>
<dbReference type="InterPro" id="IPR007260">
    <property type="entry name" value="NanE"/>
</dbReference>
<accession>A0AAC9J1Y7</accession>
<comment type="pathway">
    <text evidence="3 7">Amino-sugar metabolism; N-acetylneuraminate degradation; D-fructose 6-phosphate from N-acetylneuraminate: step 3/5.</text>
</comment>
<evidence type="ECO:0000313" key="9">
    <source>
        <dbReference type="EMBL" id="MBD1221038.1"/>
    </source>
</evidence>
<keyword evidence="5 7" id="KW-0413">Isomerase</keyword>